<dbReference type="OrthoDB" id="5848975at2759"/>
<proteinExistence type="predicted"/>
<evidence type="ECO:0000313" key="1">
    <source>
        <dbReference type="EMBL" id="VDO88742.1"/>
    </source>
</evidence>
<reference evidence="1 2" key="1">
    <citation type="submission" date="2018-11" db="EMBL/GenBank/DDBJ databases">
        <authorList>
            <consortium name="Pathogen Informatics"/>
        </authorList>
    </citation>
    <scope>NUCLEOTIDE SEQUENCE [LARGE SCALE GENOMIC DNA]</scope>
</reference>
<dbReference type="EMBL" id="UZAH01027120">
    <property type="protein sequence ID" value="VDO88742.1"/>
    <property type="molecule type" value="Genomic_DNA"/>
</dbReference>
<organism evidence="1">
    <name type="scientific">Heligmosomoides polygyrus</name>
    <name type="common">Parasitic roundworm</name>
    <dbReference type="NCBI Taxonomy" id="6339"/>
    <lineage>
        <taxon>Eukaryota</taxon>
        <taxon>Metazoa</taxon>
        <taxon>Ecdysozoa</taxon>
        <taxon>Nematoda</taxon>
        <taxon>Chromadorea</taxon>
        <taxon>Rhabditida</taxon>
        <taxon>Rhabditina</taxon>
        <taxon>Rhabditomorpha</taxon>
        <taxon>Strongyloidea</taxon>
        <taxon>Heligmosomidae</taxon>
        <taxon>Heligmosomoides</taxon>
    </lineage>
</organism>
<reference evidence="3" key="2">
    <citation type="submission" date="2019-09" db="UniProtKB">
        <authorList>
            <consortium name="WormBaseParasite"/>
        </authorList>
    </citation>
    <scope>IDENTIFICATION</scope>
</reference>
<evidence type="ECO:0000313" key="2">
    <source>
        <dbReference type="Proteomes" id="UP000050761"/>
    </source>
</evidence>
<name>A0A3P8CX78_HELPZ</name>
<accession>A0A3P8CX78</accession>
<protein>
    <submittedName>
        <fullName evidence="1 3">Uncharacterized protein</fullName>
    </submittedName>
</protein>
<sequence>MPLAELTSKTVTVTLGEPTVDYDEDAPAEVCAPPPTPADTHTVVVDVNPKLPKEFVVASGSTASEISNSLTEANMAAAHEFIREVEEKKKKISESDTTSQPAVISAGVVEELRVSEELPAIPLSLSTSQNNEEVSAWWLAFIVIEFLVLKLSGHHERFALNDSITSICAGMLSQCFKWAS</sequence>
<dbReference type="AlphaFoldDB" id="A0A3P8CX78"/>
<evidence type="ECO:0000313" key="3">
    <source>
        <dbReference type="WBParaSite" id="HPBE_0001147801-mRNA-1"/>
    </source>
</evidence>
<dbReference type="Proteomes" id="UP000050761">
    <property type="component" value="Unassembled WGS sequence"/>
</dbReference>
<dbReference type="WBParaSite" id="HPBE_0001147801-mRNA-1">
    <property type="protein sequence ID" value="HPBE_0001147801-mRNA-1"/>
    <property type="gene ID" value="HPBE_0001147801"/>
</dbReference>
<keyword evidence="2" id="KW-1185">Reference proteome</keyword>
<gene>
    <name evidence="1" type="ORF">HPBE_LOCUS11479</name>
</gene>